<dbReference type="EMBL" id="CYGV01001204">
    <property type="protein sequence ID" value="CUA70934.1"/>
    <property type="molecule type" value="Genomic_DNA"/>
</dbReference>
<dbReference type="CDD" id="cd00761">
    <property type="entry name" value="Glyco_tranf_GTA_type"/>
    <property type="match status" value="1"/>
</dbReference>
<evidence type="ECO:0000313" key="8">
    <source>
        <dbReference type="Proteomes" id="UP000044841"/>
    </source>
</evidence>
<dbReference type="Pfam" id="PF01370">
    <property type="entry name" value="Epimerase"/>
    <property type="match status" value="1"/>
</dbReference>
<dbReference type="Proteomes" id="UP000044841">
    <property type="component" value="Unassembled WGS sequence"/>
</dbReference>
<evidence type="ECO:0000256" key="2">
    <source>
        <dbReference type="ARBA" id="ARBA00022676"/>
    </source>
</evidence>
<dbReference type="AlphaFoldDB" id="A0A0K6FXS5"/>
<dbReference type="GO" id="GO:0016757">
    <property type="term" value="F:glycosyltransferase activity"/>
    <property type="evidence" value="ECO:0007669"/>
    <property type="project" value="UniProtKB-KW"/>
</dbReference>
<dbReference type="SUPFAM" id="SSF53448">
    <property type="entry name" value="Nucleotide-diphospho-sugar transferases"/>
    <property type="match status" value="1"/>
</dbReference>
<gene>
    <name evidence="7" type="ORF">RSOLAG22IIIB_09208</name>
</gene>
<evidence type="ECO:0000256" key="3">
    <source>
        <dbReference type="ARBA" id="ARBA00022679"/>
    </source>
</evidence>
<evidence type="ECO:0000259" key="6">
    <source>
        <dbReference type="Pfam" id="PF01370"/>
    </source>
</evidence>
<dbReference type="PANTHER" id="PTHR43179:SF12">
    <property type="entry name" value="GALACTOFURANOSYLTRANSFERASE GLFT2"/>
    <property type="match status" value="1"/>
</dbReference>
<dbReference type="Pfam" id="PF00535">
    <property type="entry name" value="Glycos_transf_2"/>
    <property type="match status" value="1"/>
</dbReference>
<dbReference type="InterPro" id="IPR029044">
    <property type="entry name" value="Nucleotide-diphossugar_trans"/>
</dbReference>
<evidence type="ECO:0000256" key="1">
    <source>
        <dbReference type="ARBA" id="ARBA00006739"/>
    </source>
</evidence>
<organism evidence="7 8">
    <name type="scientific">Rhizoctonia solani</name>
    <dbReference type="NCBI Taxonomy" id="456999"/>
    <lineage>
        <taxon>Eukaryota</taxon>
        <taxon>Fungi</taxon>
        <taxon>Dikarya</taxon>
        <taxon>Basidiomycota</taxon>
        <taxon>Agaricomycotina</taxon>
        <taxon>Agaricomycetes</taxon>
        <taxon>Cantharellales</taxon>
        <taxon>Ceratobasidiaceae</taxon>
        <taxon>Rhizoctonia</taxon>
    </lineage>
</organism>
<dbReference type="Gene3D" id="3.90.25.10">
    <property type="entry name" value="UDP-galactose 4-epimerase, domain 1"/>
    <property type="match status" value="1"/>
</dbReference>
<dbReference type="PANTHER" id="PTHR43179">
    <property type="entry name" value="RHAMNOSYLTRANSFERASE WBBL"/>
    <property type="match status" value="1"/>
</dbReference>
<keyword evidence="2" id="KW-0328">Glycosyltransferase</keyword>
<feature type="transmembrane region" description="Helical" evidence="4">
    <location>
        <begin position="891"/>
        <end position="911"/>
    </location>
</feature>
<keyword evidence="8" id="KW-1185">Reference proteome</keyword>
<keyword evidence="4" id="KW-0812">Transmembrane</keyword>
<dbReference type="InterPro" id="IPR001509">
    <property type="entry name" value="Epimerase_deHydtase"/>
</dbReference>
<name>A0A0K6FXS5_9AGAM</name>
<reference evidence="7 8" key="1">
    <citation type="submission" date="2015-07" db="EMBL/GenBank/DDBJ databases">
        <authorList>
            <person name="Noorani M."/>
        </authorList>
    </citation>
    <scope>NUCLEOTIDE SEQUENCE [LARGE SCALE GENOMIC DNA]</scope>
    <source>
        <strain evidence="7">BBA 69670</strain>
    </source>
</reference>
<comment type="similarity">
    <text evidence="1">Belongs to the glycosyltransferase 2 family.</text>
</comment>
<protein>
    <submittedName>
        <fullName evidence="7">UPF0182 protein</fullName>
    </submittedName>
</protein>
<evidence type="ECO:0000256" key="4">
    <source>
        <dbReference type="SAM" id="Phobius"/>
    </source>
</evidence>
<feature type="domain" description="Glycosyltransferase 2-like" evidence="5">
    <location>
        <begin position="622"/>
        <end position="727"/>
    </location>
</feature>
<dbReference type="InterPro" id="IPR001173">
    <property type="entry name" value="Glyco_trans_2-like"/>
</dbReference>
<feature type="domain" description="NAD-dependent epimerase/dehydratase" evidence="6">
    <location>
        <begin position="15"/>
        <end position="255"/>
    </location>
</feature>
<proteinExistence type="inferred from homology"/>
<dbReference type="InterPro" id="IPR036291">
    <property type="entry name" value="NAD(P)-bd_dom_sf"/>
</dbReference>
<keyword evidence="3" id="KW-0808">Transferase</keyword>
<keyword evidence="4" id="KW-0472">Membrane</keyword>
<accession>A0A0K6FXS5</accession>
<dbReference type="Gene3D" id="3.40.50.720">
    <property type="entry name" value="NAD(P)-binding Rossmann-like Domain"/>
    <property type="match status" value="1"/>
</dbReference>
<sequence length="1002" mass="112423">MTNQVPRLEGWSRIMVITGGSGLLGSYLARFYHNRDFHVRIVDIRPPPECDTVKYYTENLIGNLCDLDFCKYAVRGAEIVLHCAEIEHEDYSYSGDNGTIDYQANHTMTHNLLACAHQARVQTFFYASTYIEPNRFPPFGDRLSSNDRAEQFGPETVNLSQLEKLHSEQLTFYYSSRMIVKIARLANIYGPSKSWDSCDRVGPVTLVRQALAAKLLIGLGIRPMINLAGEPIRKQQFVHIDDAVEGIVALIEGEKAEGSRTVIPNQSISTLELASLAMKVVGLNLSQVDVVHNNQVIDLGDINPDLDSTSRSSGLLARYQHGLTKLRYWMETRIYAQLNQNANDRDYLTSLLSPAPANRKPGTFVKFAVLVPPSLNPYSDSTLNTLTKFAHSLQAASWRDRNELGSIRYDLSIYLTVTTEDESLFASFSPFQDRAELIFHEHGLSRVFIVSHSLQKTSGAALNNAAHLAYLDRCDYYAIMESNIELLDEGWMRLIHAKFESISMGSGGPGSFGCVTLVDSRSSGTPSCPVIHRIHMDIFKGELIPEMLDTREADRYLFQLYRHFGAADTIPSRVQSSDGIIHEEKHNPPKWTFDTFEVSKARIQAWVEQNSLIIQPTISLDVIVPSYRVSLERISRVLALKPSSTCITMFIIVVDNPRSPYVYELKHSNSHRTDVLILVNQSNRGASASRNRGLAASTAEWVAFLDDDVDPNPNYLVAAEHYIRSRPDAAGFVGNTYFPAPHNIFTTAIQLSGVTFFWDIADKIAEDVPWGITANLIVRRNVRDQIKFDLRFPKTGGGEDIDFCINKRKASIDRGGTGFSAAPGVIVTHPWWNGGHRSYTRFFNWARGDGALIRMHPDLSWRDITLNSAETFLLAALFTSVGLLFFSWRIIRFGIILAISTLVVHVLHDAYRHLFRQMTHRSAGTRVGHLGWVLAICEGALIRVVSETGRLMGVIERNEWESIGERFDWFNGGPWGVIEERAGGIERAVLTLGVCIILMNIT</sequence>
<dbReference type="Gene3D" id="3.90.550.10">
    <property type="entry name" value="Spore Coat Polysaccharide Biosynthesis Protein SpsA, Chain A"/>
    <property type="match status" value="1"/>
</dbReference>
<evidence type="ECO:0000313" key="7">
    <source>
        <dbReference type="EMBL" id="CUA70934.1"/>
    </source>
</evidence>
<evidence type="ECO:0000259" key="5">
    <source>
        <dbReference type="Pfam" id="PF00535"/>
    </source>
</evidence>
<keyword evidence="4" id="KW-1133">Transmembrane helix</keyword>
<dbReference type="SUPFAM" id="SSF51735">
    <property type="entry name" value="NAD(P)-binding Rossmann-fold domains"/>
    <property type="match status" value="1"/>
</dbReference>